<protein>
    <submittedName>
        <fullName evidence="1">Uncharacterized protein</fullName>
    </submittedName>
</protein>
<dbReference type="AlphaFoldDB" id="A0A640T0M7"/>
<sequence length="45" mass="4619">MTRNCPEQTSSITSQAGGAVLRRAVLGRVAEAAIGGMPTMLAFVV</sequence>
<organism evidence="1 2">
    <name type="scientific">Streptomyces glebosus</name>
    <dbReference type="NCBI Taxonomy" id="249580"/>
    <lineage>
        <taxon>Bacteria</taxon>
        <taxon>Bacillati</taxon>
        <taxon>Actinomycetota</taxon>
        <taxon>Actinomycetes</taxon>
        <taxon>Kitasatosporales</taxon>
        <taxon>Streptomycetaceae</taxon>
        <taxon>Streptomyces</taxon>
    </lineage>
</organism>
<evidence type="ECO:0000313" key="2">
    <source>
        <dbReference type="Proteomes" id="UP000430079"/>
    </source>
</evidence>
<dbReference type="Proteomes" id="UP000430079">
    <property type="component" value="Unassembled WGS sequence"/>
</dbReference>
<name>A0A640T0M7_9ACTN</name>
<reference evidence="1 2" key="1">
    <citation type="submission" date="2019-12" db="EMBL/GenBank/DDBJ databases">
        <title>Whole genome shotgun sequence of Streptomyces hygroscopicus subsp. glebosus NBRC 13786.</title>
        <authorList>
            <person name="Ichikawa N."/>
            <person name="Kimura A."/>
            <person name="Kitahashi Y."/>
            <person name="Komaki H."/>
            <person name="Tamura T."/>
        </authorList>
    </citation>
    <scope>NUCLEOTIDE SEQUENCE [LARGE SCALE GENOMIC DNA]</scope>
    <source>
        <strain evidence="1 2">NBRC 13786</strain>
    </source>
</reference>
<keyword evidence="2" id="KW-1185">Reference proteome</keyword>
<evidence type="ECO:0000313" key="1">
    <source>
        <dbReference type="EMBL" id="GFE17269.1"/>
    </source>
</evidence>
<accession>A0A640T0M7</accession>
<gene>
    <name evidence="1" type="ORF">Sgleb_53160</name>
</gene>
<comment type="caution">
    <text evidence="1">The sequence shown here is derived from an EMBL/GenBank/DDBJ whole genome shotgun (WGS) entry which is preliminary data.</text>
</comment>
<proteinExistence type="predicted"/>
<dbReference type="EMBL" id="BLIO01000001">
    <property type="protein sequence ID" value="GFE17269.1"/>
    <property type="molecule type" value="Genomic_DNA"/>
</dbReference>